<keyword evidence="7 13" id="KW-0479">Metal-binding</keyword>
<dbReference type="InterPro" id="IPR036396">
    <property type="entry name" value="Cyt_P450_sf"/>
</dbReference>
<evidence type="ECO:0000313" key="16">
    <source>
        <dbReference type="Proteomes" id="UP001215151"/>
    </source>
</evidence>
<keyword evidence="10 13" id="KW-0408">Iron</keyword>
<name>A0AAD7TZ88_9APHY</name>
<keyword evidence="9 14" id="KW-0560">Oxidoreductase</keyword>
<sequence>MDVLVLVSGFLLLVFVQWWIRGRSRQLPPGPKPLPLIGNLLDFTLKELWLRVNTWADKYGDVVYLHIFGQGILFLNTFEATVDLLDKRGGAYAGRPYTVMCSELCGCEKITAFAQHGPLFRRHRRLMQYALAPASIQAYRPVVISETYAFLERMSGSPQDYLRHLKRFIGSQTLSMLYGYTVDSEDDAYLRAMNRTLHLLSNHIASLGAGLWLVDVFPALKHFPAWFPGAGFKRSAAAWKRHIEESARMPYEWAKHSSEKSSALSSYCAVLLDKFAENGAIGPEDDADIKWIAATLYIASLDTNLTLILHFMLAMVQYPDVARKAQEEIDSVLKGSRLPTLDDRPMLPYLDALMSEVMRWTAPVPLGLPHRVDEDDIYNGMSIPKGTLVFPNIWRMTRDPELFPNPEDFIPERYLEEVDEATAKKRDPRSYIFGFGRRRCPGANFVESSLWLVFAGMLATFDFRKAEDAEGNDIMPKPEYVDVTFRLFAEFPCDIRLRSGNAVKLVQEARARCDPA</sequence>
<dbReference type="GO" id="GO:0005506">
    <property type="term" value="F:iron ion binding"/>
    <property type="evidence" value="ECO:0007669"/>
    <property type="project" value="InterPro"/>
</dbReference>
<dbReference type="PANTHER" id="PTHR46300">
    <property type="entry name" value="P450, PUTATIVE (EUROFUNG)-RELATED-RELATED"/>
    <property type="match status" value="1"/>
</dbReference>
<dbReference type="SUPFAM" id="SSF48264">
    <property type="entry name" value="Cytochrome P450"/>
    <property type="match status" value="1"/>
</dbReference>
<proteinExistence type="inferred from homology"/>
<evidence type="ECO:0000256" key="7">
    <source>
        <dbReference type="ARBA" id="ARBA00022723"/>
    </source>
</evidence>
<comment type="similarity">
    <text evidence="4 14">Belongs to the cytochrome P450 family.</text>
</comment>
<evidence type="ECO:0000256" key="1">
    <source>
        <dbReference type="ARBA" id="ARBA00001971"/>
    </source>
</evidence>
<gene>
    <name evidence="15" type="ORF">ONZ51_g3966</name>
</gene>
<feature type="binding site" description="axial binding residue" evidence="13">
    <location>
        <position position="440"/>
    </location>
    <ligand>
        <name>heme</name>
        <dbReference type="ChEBI" id="CHEBI:30413"/>
    </ligand>
    <ligandPart>
        <name>Fe</name>
        <dbReference type="ChEBI" id="CHEBI:18248"/>
    </ligandPart>
</feature>
<dbReference type="EMBL" id="JAPEVG010000073">
    <property type="protein sequence ID" value="KAJ8487799.1"/>
    <property type="molecule type" value="Genomic_DNA"/>
</dbReference>
<reference evidence="15" key="1">
    <citation type="submission" date="2022-11" db="EMBL/GenBank/DDBJ databases">
        <title>Genome Sequence of Cubamyces cubensis.</title>
        <authorList>
            <person name="Buettner E."/>
        </authorList>
    </citation>
    <scope>NUCLEOTIDE SEQUENCE</scope>
    <source>
        <strain evidence="15">MPL-01</strain>
    </source>
</reference>
<dbReference type="PANTHER" id="PTHR46300:SF7">
    <property type="entry name" value="P450, PUTATIVE (EUROFUNG)-RELATED"/>
    <property type="match status" value="1"/>
</dbReference>
<dbReference type="GO" id="GO:0004497">
    <property type="term" value="F:monooxygenase activity"/>
    <property type="evidence" value="ECO:0007669"/>
    <property type="project" value="UniProtKB-KW"/>
</dbReference>
<dbReference type="Pfam" id="PF00067">
    <property type="entry name" value="p450"/>
    <property type="match status" value="1"/>
</dbReference>
<evidence type="ECO:0000256" key="8">
    <source>
        <dbReference type="ARBA" id="ARBA00022989"/>
    </source>
</evidence>
<keyword evidence="12" id="KW-0472">Membrane</keyword>
<dbReference type="GO" id="GO:0020037">
    <property type="term" value="F:heme binding"/>
    <property type="evidence" value="ECO:0007669"/>
    <property type="project" value="InterPro"/>
</dbReference>
<evidence type="ECO:0000256" key="13">
    <source>
        <dbReference type="PIRSR" id="PIRSR602401-1"/>
    </source>
</evidence>
<organism evidence="15 16">
    <name type="scientific">Trametes cubensis</name>
    <dbReference type="NCBI Taxonomy" id="1111947"/>
    <lineage>
        <taxon>Eukaryota</taxon>
        <taxon>Fungi</taxon>
        <taxon>Dikarya</taxon>
        <taxon>Basidiomycota</taxon>
        <taxon>Agaricomycotina</taxon>
        <taxon>Agaricomycetes</taxon>
        <taxon>Polyporales</taxon>
        <taxon>Polyporaceae</taxon>
        <taxon>Trametes</taxon>
    </lineage>
</organism>
<evidence type="ECO:0000256" key="4">
    <source>
        <dbReference type="ARBA" id="ARBA00010617"/>
    </source>
</evidence>
<dbReference type="Gene3D" id="1.10.630.10">
    <property type="entry name" value="Cytochrome P450"/>
    <property type="match status" value="1"/>
</dbReference>
<evidence type="ECO:0000256" key="11">
    <source>
        <dbReference type="ARBA" id="ARBA00023033"/>
    </source>
</evidence>
<evidence type="ECO:0000256" key="3">
    <source>
        <dbReference type="ARBA" id="ARBA00005179"/>
    </source>
</evidence>
<dbReference type="PROSITE" id="PS00086">
    <property type="entry name" value="CYTOCHROME_P450"/>
    <property type="match status" value="1"/>
</dbReference>
<dbReference type="CDD" id="cd11065">
    <property type="entry name" value="CYP64-like"/>
    <property type="match status" value="1"/>
</dbReference>
<dbReference type="InterPro" id="IPR002401">
    <property type="entry name" value="Cyt_P450_E_grp-I"/>
</dbReference>
<accession>A0AAD7TZ88</accession>
<dbReference type="InterPro" id="IPR001128">
    <property type="entry name" value="Cyt_P450"/>
</dbReference>
<evidence type="ECO:0000256" key="12">
    <source>
        <dbReference type="ARBA" id="ARBA00023136"/>
    </source>
</evidence>
<evidence type="ECO:0000313" key="15">
    <source>
        <dbReference type="EMBL" id="KAJ8487799.1"/>
    </source>
</evidence>
<dbReference type="AlphaFoldDB" id="A0AAD7TZ88"/>
<comment type="subcellular location">
    <subcellularLocation>
        <location evidence="2">Membrane</location>
        <topology evidence="2">Single-pass membrane protein</topology>
    </subcellularLocation>
</comment>
<keyword evidence="8" id="KW-1133">Transmembrane helix</keyword>
<evidence type="ECO:0000256" key="10">
    <source>
        <dbReference type="ARBA" id="ARBA00023004"/>
    </source>
</evidence>
<evidence type="ECO:0000256" key="9">
    <source>
        <dbReference type="ARBA" id="ARBA00023002"/>
    </source>
</evidence>
<dbReference type="InterPro" id="IPR050364">
    <property type="entry name" value="Cytochrome_P450_fung"/>
</dbReference>
<keyword evidence="6" id="KW-0812">Transmembrane</keyword>
<keyword evidence="5 13" id="KW-0349">Heme</keyword>
<dbReference type="PRINTS" id="PR00463">
    <property type="entry name" value="EP450I"/>
</dbReference>
<keyword evidence="16" id="KW-1185">Reference proteome</keyword>
<dbReference type="GO" id="GO:0016020">
    <property type="term" value="C:membrane"/>
    <property type="evidence" value="ECO:0007669"/>
    <property type="project" value="UniProtKB-SubCell"/>
</dbReference>
<comment type="pathway">
    <text evidence="3">Secondary metabolite biosynthesis.</text>
</comment>
<comment type="cofactor">
    <cofactor evidence="1 13">
        <name>heme</name>
        <dbReference type="ChEBI" id="CHEBI:30413"/>
    </cofactor>
</comment>
<evidence type="ECO:0000256" key="5">
    <source>
        <dbReference type="ARBA" id="ARBA00022617"/>
    </source>
</evidence>
<dbReference type="InterPro" id="IPR017972">
    <property type="entry name" value="Cyt_P450_CS"/>
</dbReference>
<evidence type="ECO:0000256" key="6">
    <source>
        <dbReference type="ARBA" id="ARBA00022692"/>
    </source>
</evidence>
<dbReference type="GO" id="GO:0016705">
    <property type="term" value="F:oxidoreductase activity, acting on paired donors, with incorporation or reduction of molecular oxygen"/>
    <property type="evidence" value="ECO:0007669"/>
    <property type="project" value="InterPro"/>
</dbReference>
<evidence type="ECO:0000256" key="14">
    <source>
        <dbReference type="RuleBase" id="RU000461"/>
    </source>
</evidence>
<evidence type="ECO:0008006" key="17">
    <source>
        <dbReference type="Google" id="ProtNLM"/>
    </source>
</evidence>
<protein>
    <recommendedName>
        <fullName evidence="17">Cytochrome P450</fullName>
    </recommendedName>
</protein>
<keyword evidence="11 14" id="KW-0503">Monooxygenase</keyword>
<dbReference type="Proteomes" id="UP001215151">
    <property type="component" value="Unassembled WGS sequence"/>
</dbReference>
<evidence type="ECO:0000256" key="2">
    <source>
        <dbReference type="ARBA" id="ARBA00004167"/>
    </source>
</evidence>
<comment type="caution">
    <text evidence="15">The sequence shown here is derived from an EMBL/GenBank/DDBJ whole genome shotgun (WGS) entry which is preliminary data.</text>
</comment>